<dbReference type="SUPFAM" id="SSF52833">
    <property type="entry name" value="Thioredoxin-like"/>
    <property type="match status" value="1"/>
</dbReference>
<dbReference type="CDD" id="cd02966">
    <property type="entry name" value="TlpA_like_family"/>
    <property type="match status" value="1"/>
</dbReference>
<dbReference type="InterPro" id="IPR012336">
    <property type="entry name" value="Thioredoxin-like_fold"/>
</dbReference>
<organism evidence="2 3">
    <name type="scientific">Dyadobacter luticola</name>
    <dbReference type="NCBI Taxonomy" id="1979387"/>
    <lineage>
        <taxon>Bacteria</taxon>
        <taxon>Pseudomonadati</taxon>
        <taxon>Bacteroidota</taxon>
        <taxon>Cytophagia</taxon>
        <taxon>Cytophagales</taxon>
        <taxon>Spirosomataceae</taxon>
        <taxon>Dyadobacter</taxon>
    </lineage>
</organism>
<evidence type="ECO:0000259" key="1">
    <source>
        <dbReference type="Pfam" id="PF13905"/>
    </source>
</evidence>
<dbReference type="Pfam" id="PF13905">
    <property type="entry name" value="Thioredoxin_8"/>
    <property type="match status" value="1"/>
</dbReference>
<dbReference type="OrthoDB" id="6399635at2"/>
<dbReference type="Gene3D" id="3.40.30.10">
    <property type="entry name" value="Glutaredoxin"/>
    <property type="match status" value="1"/>
</dbReference>
<feature type="domain" description="Thioredoxin-like fold" evidence="1">
    <location>
        <begin position="3"/>
        <end position="89"/>
    </location>
</feature>
<sequence>MSFWFVGCKGCIMEFPFENELVETFKDKRVQIISICTRSPKGKWMEMINGHGLKTLNLYANSSWGRKLEQKFGINVYPHYVLIAPDGTIAENFTSRPSSGAAAKIKEILSTTDKN</sequence>
<protein>
    <submittedName>
        <fullName evidence="2">TlpA family protein disulfide reductase</fullName>
    </submittedName>
</protein>
<proteinExistence type="predicted"/>
<dbReference type="Proteomes" id="UP000306402">
    <property type="component" value="Unassembled WGS sequence"/>
</dbReference>
<dbReference type="PANTHER" id="PTHR42852:SF13">
    <property type="entry name" value="PROTEIN DIPZ"/>
    <property type="match status" value="1"/>
</dbReference>
<evidence type="ECO:0000313" key="3">
    <source>
        <dbReference type="Proteomes" id="UP000306402"/>
    </source>
</evidence>
<reference evidence="2 3" key="1">
    <citation type="submission" date="2019-05" db="EMBL/GenBank/DDBJ databases">
        <authorList>
            <person name="Qu J.-H."/>
        </authorList>
    </citation>
    <scope>NUCLEOTIDE SEQUENCE [LARGE SCALE GENOMIC DNA]</scope>
    <source>
        <strain evidence="2 3">T17</strain>
    </source>
</reference>
<dbReference type="PANTHER" id="PTHR42852">
    <property type="entry name" value="THIOL:DISULFIDE INTERCHANGE PROTEIN DSBE"/>
    <property type="match status" value="1"/>
</dbReference>
<name>A0A5R9L380_9BACT</name>
<keyword evidence="3" id="KW-1185">Reference proteome</keyword>
<dbReference type="EMBL" id="VCEJ01000002">
    <property type="protein sequence ID" value="TLV02868.1"/>
    <property type="molecule type" value="Genomic_DNA"/>
</dbReference>
<comment type="caution">
    <text evidence="2">The sequence shown here is derived from an EMBL/GenBank/DDBJ whole genome shotgun (WGS) entry which is preliminary data.</text>
</comment>
<dbReference type="InterPro" id="IPR050553">
    <property type="entry name" value="Thioredoxin_ResA/DsbE_sf"/>
</dbReference>
<dbReference type="InterPro" id="IPR036249">
    <property type="entry name" value="Thioredoxin-like_sf"/>
</dbReference>
<evidence type="ECO:0000313" key="2">
    <source>
        <dbReference type="EMBL" id="TLV02868.1"/>
    </source>
</evidence>
<gene>
    <name evidence="2" type="ORF">FEN17_04450</name>
</gene>
<dbReference type="AlphaFoldDB" id="A0A5R9L380"/>
<accession>A0A5R9L380</accession>